<dbReference type="SUPFAM" id="SSF48295">
    <property type="entry name" value="TrpR-like"/>
    <property type="match status" value="1"/>
</dbReference>
<comment type="caution">
    <text evidence="1">The sequence shown here is derived from an EMBL/GenBank/DDBJ whole genome shotgun (WGS) entry which is preliminary data.</text>
</comment>
<sequence length="109" mass="12388">MAKTEHRQRSLALYETILKLKDLDECCKFFDDLCTPTELRSMEQRFDVAVYLQQGLVYLDILDKTGASSATISRVRRSMLDNGAGGVMETVIRREGLGQRDESEAKKPE</sequence>
<organism evidence="1 2">
    <name type="scientific">Flintibacter faecis</name>
    <dbReference type="NCBI Taxonomy" id="2763047"/>
    <lineage>
        <taxon>Bacteria</taxon>
        <taxon>Bacillati</taxon>
        <taxon>Bacillota</taxon>
        <taxon>Clostridia</taxon>
        <taxon>Eubacteriales</taxon>
        <taxon>Flintibacter</taxon>
    </lineage>
</organism>
<accession>A0A8J6IY99</accession>
<keyword evidence="2" id="KW-1185">Reference proteome</keyword>
<dbReference type="EMBL" id="JACOPN010000001">
    <property type="protein sequence ID" value="MBC5716108.1"/>
    <property type="molecule type" value="Genomic_DNA"/>
</dbReference>
<evidence type="ECO:0000313" key="2">
    <source>
        <dbReference type="Proteomes" id="UP000602260"/>
    </source>
</evidence>
<reference evidence="1" key="1">
    <citation type="submission" date="2020-08" db="EMBL/GenBank/DDBJ databases">
        <title>Genome public.</title>
        <authorList>
            <person name="Liu C."/>
            <person name="Sun Q."/>
        </authorList>
    </citation>
    <scope>NUCLEOTIDE SEQUENCE</scope>
    <source>
        <strain evidence="1">BX5</strain>
    </source>
</reference>
<dbReference type="Gene3D" id="1.10.1270.10">
    <property type="entry name" value="TrpR-like"/>
    <property type="match status" value="1"/>
</dbReference>
<dbReference type="AlphaFoldDB" id="A0A8J6IY99"/>
<evidence type="ECO:0000313" key="1">
    <source>
        <dbReference type="EMBL" id="MBC5716108.1"/>
    </source>
</evidence>
<dbReference type="RefSeq" id="WP_147561911.1">
    <property type="nucleotide sequence ID" value="NZ_JACOPN010000001.1"/>
</dbReference>
<dbReference type="PANTHER" id="PTHR40080">
    <property type="entry name" value="LMO1763 PROTEIN"/>
    <property type="match status" value="1"/>
</dbReference>
<dbReference type="InterPro" id="IPR010921">
    <property type="entry name" value="Trp_repressor/repl_initiator"/>
</dbReference>
<dbReference type="GO" id="GO:0043565">
    <property type="term" value="F:sequence-specific DNA binding"/>
    <property type="evidence" value="ECO:0007669"/>
    <property type="project" value="InterPro"/>
</dbReference>
<dbReference type="InterPro" id="IPR000831">
    <property type="entry name" value="Trp_repress"/>
</dbReference>
<dbReference type="Proteomes" id="UP000602260">
    <property type="component" value="Unassembled WGS sequence"/>
</dbReference>
<gene>
    <name evidence="1" type="ORF">H8S55_01990</name>
</gene>
<dbReference type="PANTHER" id="PTHR40080:SF1">
    <property type="entry name" value="TRPR-LIKE PROTEIN YERC_YECD"/>
    <property type="match status" value="1"/>
</dbReference>
<proteinExistence type="predicted"/>
<dbReference type="Pfam" id="PF01371">
    <property type="entry name" value="Trp_repressor"/>
    <property type="match status" value="1"/>
</dbReference>
<dbReference type="NCBIfam" id="TIGR02531">
    <property type="entry name" value="yecD_yerC"/>
    <property type="match status" value="1"/>
</dbReference>
<protein>
    <submittedName>
        <fullName evidence="1">TrpR-like protein</fullName>
    </submittedName>
</protein>
<dbReference type="InterPro" id="IPR013368">
    <property type="entry name" value="YecD_YerC"/>
</dbReference>
<dbReference type="GO" id="GO:0003700">
    <property type="term" value="F:DNA-binding transcription factor activity"/>
    <property type="evidence" value="ECO:0007669"/>
    <property type="project" value="InterPro"/>
</dbReference>
<dbReference type="InterPro" id="IPR038116">
    <property type="entry name" value="TrpR-like_sf"/>
</dbReference>
<name>A0A8J6IY99_9FIRM</name>